<dbReference type="EMBL" id="LZLM01000018">
    <property type="protein sequence ID" value="OBJ89506.1"/>
    <property type="molecule type" value="Genomic_DNA"/>
</dbReference>
<evidence type="ECO:0008006" key="3">
    <source>
        <dbReference type="Google" id="ProtNLM"/>
    </source>
</evidence>
<dbReference type="AlphaFoldDB" id="A0A1A3KZZ6"/>
<evidence type="ECO:0000313" key="2">
    <source>
        <dbReference type="EMBL" id="OBJ89506.1"/>
    </source>
</evidence>
<organism evidence="2">
    <name type="scientific">Mycobacterium asiaticum</name>
    <dbReference type="NCBI Taxonomy" id="1790"/>
    <lineage>
        <taxon>Bacteria</taxon>
        <taxon>Bacillati</taxon>
        <taxon>Actinomycetota</taxon>
        <taxon>Actinomycetes</taxon>
        <taxon>Mycobacteriales</taxon>
        <taxon>Mycobacteriaceae</taxon>
        <taxon>Mycobacterium</taxon>
    </lineage>
</organism>
<sequence length="89" mass="9682">MTNEPTHELAEFETKAERTPGLVVIAGAVLAFVVSAVTFALGHAGAGIAAASIGMLVFGGGLAWLAEERRRVRQVERDLRCWGRYQDRR</sequence>
<gene>
    <name evidence="2" type="ORF">A5640_27515</name>
</gene>
<proteinExistence type="predicted"/>
<dbReference type="GeneID" id="61214471"/>
<dbReference type="OrthoDB" id="4752375at2"/>
<name>A0A1A3KZZ6_MYCAS</name>
<keyword evidence="1" id="KW-0472">Membrane</keyword>
<feature type="transmembrane region" description="Helical" evidence="1">
    <location>
        <begin position="21"/>
        <end position="41"/>
    </location>
</feature>
<dbReference type="RefSeq" id="WP_036360351.1">
    <property type="nucleotide sequence ID" value="NZ_LZKS01000089.1"/>
</dbReference>
<keyword evidence="1" id="KW-1133">Transmembrane helix</keyword>
<accession>A0A1A3KZZ6</accession>
<evidence type="ECO:0000256" key="1">
    <source>
        <dbReference type="SAM" id="Phobius"/>
    </source>
</evidence>
<feature type="transmembrane region" description="Helical" evidence="1">
    <location>
        <begin position="47"/>
        <end position="66"/>
    </location>
</feature>
<keyword evidence="1" id="KW-0812">Transmembrane</keyword>
<comment type="caution">
    <text evidence="2">The sequence shown here is derived from an EMBL/GenBank/DDBJ whole genome shotgun (WGS) entry which is preliminary data.</text>
</comment>
<dbReference type="Proteomes" id="UP000093925">
    <property type="component" value="Unassembled WGS sequence"/>
</dbReference>
<reference evidence="2" key="1">
    <citation type="submission" date="2016-06" db="EMBL/GenBank/DDBJ databases">
        <authorList>
            <person name="Kjaerup R.B."/>
            <person name="Dalgaard T.S."/>
            <person name="Juul-Madsen H.R."/>
        </authorList>
    </citation>
    <scope>NUCLEOTIDE SEQUENCE [LARGE SCALE GENOMIC DNA]</scope>
    <source>
        <strain evidence="2">1276495.2</strain>
    </source>
</reference>
<protein>
    <recommendedName>
        <fullName evidence="3">UsfY protein</fullName>
    </recommendedName>
</protein>